<evidence type="ECO:0000313" key="4">
    <source>
        <dbReference type="EMBL" id="TEA10745.1"/>
    </source>
</evidence>
<dbReference type="InterPro" id="IPR023198">
    <property type="entry name" value="PGP-like_dom2"/>
</dbReference>
<dbReference type="NCBIfam" id="TIGR01509">
    <property type="entry name" value="HAD-SF-IA-v3"/>
    <property type="match status" value="1"/>
</dbReference>
<keyword evidence="3" id="KW-0460">Magnesium</keyword>
<dbReference type="EMBL" id="QAPF01000448">
    <property type="protein sequence ID" value="TEA10745.1"/>
    <property type="molecule type" value="Genomic_DNA"/>
</dbReference>
<sequence length="430" mass="47550">MTSTQGKGAAVLFDLDNTIFDHYHSLKSAISSIQSNFDGIEQHDTQDLISKYNASLQKAYNEYLKNEITYEEADLKKVCLFFSEIGFPEPDYEKIIKFRNIYKPAYQSSRRATPDSVEILVRLREQGFRLAIVTNGQAIDQLEKADAIGVRHLVDKIITSEEAGCCKPETRLFHLAIQALGASTRNSYMVGDDVETDIKGGLNAGLNTILYSPISRDSTRELLGTTVPVIHNLSQLPEHLGFCLPRFAPHIYLQDSKVIAEGIGLDVVTEPRHCLSLTKETVRILAKEMASVFRGMSENDNVVAISRVATMVRLIAKVATSVDENSIQISYTGQTRGLVAGNVDPPILITDRPHSIRIEYNKQVFASTSNDESQLRELLGLVQGHFDNLMRGHPRAAIQKLRSVMLILGGFAGIQASMVVEADGVGLERG</sequence>
<evidence type="ECO:0000256" key="2">
    <source>
        <dbReference type="ARBA" id="ARBA00022801"/>
    </source>
</evidence>
<dbReference type="InterPro" id="IPR023214">
    <property type="entry name" value="HAD_sf"/>
</dbReference>
<dbReference type="SFLD" id="SFLDG01129">
    <property type="entry name" value="C1.5:_HAD__Beta-PGM__Phosphata"/>
    <property type="match status" value="1"/>
</dbReference>
<dbReference type="Gene3D" id="3.40.50.1000">
    <property type="entry name" value="HAD superfamily/HAD-like"/>
    <property type="match status" value="1"/>
</dbReference>
<reference evidence="4 5" key="1">
    <citation type="submission" date="2018-11" db="EMBL/GenBank/DDBJ databases">
        <title>Genome sequence and assembly of Colletotrichum sidae.</title>
        <authorList>
            <person name="Gan P."/>
            <person name="Shirasu K."/>
        </authorList>
    </citation>
    <scope>NUCLEOTIDE SEQUENCE [LARGE SCALE GENOMIC DNA]</scope>
    <source>
        <strain evidence="4 5">CBS 518.97</strain>
    </source>
</reference>
<dbReference type="Gene3D" id="1.10.150.240">
    <property type="entry name" value="Putative phosphatase, domain 2"/>
    <property type="match status" value="1"/>
</dbReference>
<evidence type="ECO:0000313" key="5">
    <source>
        <dbReference type="Proteomes" id="UP000295604"/>
    </source>
</evidence>
<dbReference type="NCBIfam" id="TIGR01549">
    <property type="entry name" value="HAD-SF-IA-v1"/>
    <property type="match status" value="1"/>
</dbReference>
<dbReference type="InterPro" id="IPR006439">
    <property type="entry name" value="HAD-SF_hydro_IA"/>
</dbReference>
<dbReference type="InterPro" id="IPR036412">
    <property type="entry name" value="HAD-like_sf"/>
</dbReference>
<proteinExistence type="predicted"/>
<dbReference type="AlphaFoldDB" id="A0A4V3I1V1"/>
<dbReference type="PANTHER" id="PTHR46470:SF4">
    <property type="entry name" value="5-AMINO-6-(5-PHOSPHO-D-RIBITYLAMINO)URACIL PHOSPHATASE YIGB"/>
    <property type="match status" value="1"/>
</dbReference>
<comment type="caution">
    <text evidence="4">The sequence shown here is derived from an EMBL/GenBank/DDBJ whole genome shotgun (WGS) entry which is preliminary data.</text>
</comment>
<organism evidence="4 5">
    <name type="scientific">Colletotrichum sidae</name>
    <dbReference type="NCBI Taxonomy" id="1347389"/>
    <lineage>
        <taxon>Eukaryota</taxon>
        <taxon>Fungi</taxon>
        <taxon>Dikarya</taxon>
        <taxon>Ascomycota</taxon>
        <taxon>Pezizomycotina</taxon>
        <taxon>Sordariomycetes</taxon>
        <taxon>Hypocreomycetidae</taxon>
        <taxon>Glomerellales</taxon>
        <taxon>Glomerellaceae</taxon>
        <taxon>Colletotrichum</taxon>
        <taxon>Colletotrichum orbiculare species complex</taxon>
    </lineage>
</organism>
<dbReference type="GO" id="GO:0016791">
    <property type="term" value="F:phosphatase activity"/>
    <property type="evidence" value="ECO:0007669"/>
    <property type="project" value="UniProtKB-ARBA"/>
</dbReference>
<dbReference type="PRINTS" id="PR00413">
    <property type="entry name" value="HADHALOGNASE"/>
</dbReference>
<evidence type="ECO:0000256" key="1">
    <source>
        <dbReference type="ARBA" id="ARBA00001946"/>
    </source>
</evidence>
<comment type="cofactor">
    <cofactor evidence="1">
        <name>Mg(2+)</name>
        <dbReference type="ChEBI" id="CHEBI:18420"/>
    </cofactor>
</comment>
<keyword evidence="5" id="KW-1185">Reference proteome</keyword>
<gene>
    <name evidence="4" type="ORF">C8034_v008704</name>
</gene>
<accession>A0A4V3I1V1</accession>
<dbReference type="PANTHER" id="PTHR46470">
    <property type="entry name" value="N-ACYLNEURAMINATE-9-PHOSPHATASE"/>
    <property type="match status" value="1"/>
</dbReference>
<dbReference type="SUPFAM" id="SSF56784">
    <property type="entry name" value="HAD-like"/>
    <property type="match status" value="1"/>
</dbReference>
<name>A0A4V3I1V1_9PEZI</name>
<protein>
    <submittedName>
        <fullName evidence="4">Glyceraldehyde 3-phosphate phosphatase</fullName>
    </submittedName>
</protein>
<dbReference type="GO" id="GO:0044281">
    <property type="term" value="P:small molecule metabolic process"/>
    <property type="evidence" value="ECO:0007669"/>
    <property type="project" value="UniProtKB-ARBA"/>
</dbReference>
<keyword evidence="2" id="KW-0378">Hydrolase</keyword>
<dbReference type="Pfam" id="PF00702">
    <property type="entry name" value="Hydrolase"/>
    <property type="match status" value="1"/>
</dbReference>
<evidence type="ECO:0000256" key="3">
    <source>
        <dbReference type="ARBA" id="ARBA00022842"/>
    </source>
</evidence>
<dbReference type="SFLD" id="SFLDS00003">
    <property type="entry name" value="Haloacid_Dehalogenase"/>
    <property type="match status" value="1"/>
</dbReference>
<dbReference type="Proteomes" id="UP000295604">
    <property type="component" value="Unassembled WGS sequence"/>
</dbReference>
<dbReference type="InterPro" id="IPR051400">
    <property type="entry name" value="HAD-like_hydrolase"/>
</dbReference>